<dbReference type="InterPro" id="IPR000883">
    <property type="entry name" value="Cyt_C_Oxase_1"/>
</dbReference>
<feature type="transmembrane region" description="Helical" evidence="5">
    <location>
        <begin position="356"/>
        <end position="376"/>
    </location>
</feature>
<dbReference type="GO" id="GO:0009060">
    <property type="term" value="P:aerobic respiration"/>
    <property type="evidence" value="ECO:0007669"/>
    <property type="project" value="InterPro"/>
</dbReference>
<feature type="transmembrane region" description="Helical" evidence="5">
    <location>
        <begin position="396"/>
        <end position="416"/>
    </location>
</feature>
<organism evidence="7">
    <name type="scientific">marine metagenome</name>
    <dbReference type="NCBI Taxonomy" id="408172"/>
    <lineage>
        <taxon>unclassified sequences</taxon>
        <taxon>metagenomes</taxon>
        <taxon>ecological metagenomes</taxon>
    </lineage>
</organism>
<comment type="subcellular location">
    <subcellularLocation>
        <location evidence="1">Membrane</location>
        <topology evidence="1">Multi-pass membrane protein</topology>
    </subcellularLocation>
</comment>
<feature type="transmembrane region" description="Helical" evidence="5">
    <location>
        <begin position="474"/>
        <end position="494"/>
    </location>
</feature>
<dbReference type="GO" id="GO:0004129">
    <property type="term" value="F:cytochrome-c oxidase activity"/>
    <property type="evidence" value="ECO:0007669"/>
    <property type="project" value="InterPro"/>
</dbReference>
<feature type="transmembrane region" description="Helical" evidence="5">
    <location>
        <begin position="17"/>
        <end position="39"/>
    </location>
</feature>
<dbReference type="PRINTS" id="PR01165">
    <property type="entry name" value="CYCOXIDASEI"/>
</dbReference>
<dbReference type="GO" id="GO:0020037">
    <property type="term" value="F:heme binding"/>
    <property type="evidence" value="ECO:0007669"/>
    <property type="project" value="InterPro"/>
</dbReference>
<evidence type="ECO:0000256" key="2">
    <source>
        <dbReference type="ARBA" id="ARBA00022692"/>
    </source>
</evidence>
<evidence type="ECO:0000259" key="6">
    <source>
        <dbReference type="PROSITE" id="PS50855"/>
    </source>
</evidence>
<evidence type="ECO:0000313" key="7">
    <source>
        <dbReference type="EMBL" id="SUZ89804.1"/>
    </source>
</evidence>
<dbReference type="PANTHER" id="PTHR10422:SF18">
    <property type="entry name" value="CYTOCHROME C OXIDASE SUBUNIT 1"/>
    <property type="match status" value="1"/>
</dbReference>
<feature type="transmembrane region" description="Helical" evidence="5">
    <location>
        <begin position="324"/>
        <end position="344"/>
    </location>
</feature>
<reference evidence="7" key="1">
    <citation type="submission" date="2018-05" db="EMBL/GenBank/DDBJ databases">
        <authorList>
            <person name="Lanie J.A."/>
            <person name="Ng W.-L."/>
            <person name="Kazmierczak K.M."/>
            <person name="Andrzejewski T.M."/>
            <person name="Davidsen T.M."/>
            <person name="Wayne K.J."/>
            <person name="Tettelin H."/>
            <person name="Glass J.I."/>
            <person name="Rusch D."/>
            <person name="Podicherti R."/>
            <person name="Tsui H.-C.T."/>
            <person name="Winkler M.E."/>
        </authorList>
    </citation>
    <scope>NUCLEOTIDE SEQUENCE</scope>
</reference>
<dbReference type="GO" id="GO:0022904">
    <property type="term" value="P:respiratory electron transport chain"/>
    <property type="evidence" value="ECO:0007669"/>
    <property type="project" value="TreeGrafter"/>
</dbReference>
<feature type="transmembrane region" description="Helical" evidence="5">
    <location>
        <begin position="160"/>
        <end position="181"/>
    </location>
</feature>
<evidence type="ECO:0000256" key="4">
    <source>
        <dbReference type="ARBA" id="ARBA00023136"/>
    </source>
</evidence>
<sequence>MRSYIFSTDHKTIAKQFLFLGIFFLLFGGFQALLIRWQLAYPEQPVPWWLLGFLFESTGGIIDPDTYNELFTLHGTIMIFWAITPILIGAFGNFLIPLQIGARDMAFPNLNMLSFWTFFLSGLILLASYFLPTGVAAGGWTSYPPLSLPAGGIPGLGQAFWTLSITVMGIATMMGAINYVITVIRLRAPGMTYFRMPFSVWGLWLTSILNVIFVPVIAAGLIMLLLDQLLGTQFFLSGRLAAGKGGDPLLFQHVFWIFGHPEVYILILPAWGIVSDLLSVFSRKPAFGYKVTVICMCTIVVLSTLVWGHHMYTTGMSPLLGKSFMFLTLLISIPSSIFFFNWLGTLWRGSLHLDPPMLYAMGVIWVFGLGGLTGLYNATITSDIYLHDTMFVVGHFHYTMAASVLFGGFAAISYWFPRFFGRMLDPLISKIHFWGTFITLNLVFFNMMVLGYAGHHRRIYNPSEYEFLQPLMDLNVFITIAALCLGAFQILYLYNFIWSLLKGKVAETNPWKSNSLEWTMDYPIPHGNFGAIPQVYNGPHEYSNPELKDVDWVYQTVKIGKRS</sequence>
<feature type="transmembrane region" description="Helical" evidence="5">
    <location>
        <begin position="201"/>
        <end position="226"/>
    </location>
</feature>
<feature type="transmembrane region" description="Helical" evidence="5">
    <location>
        <begin position="293"/>
        <end position="312"/>
    </location>
</feature>
<dbReference type="GO" id="GO:0016020">
    <property type="term" value="C:membrane"/>
    <property type="evidence" value="ECO:0007669"/>
    <property type="project" value="UniProtKB-SubCell"/>
</dbReference>
<evidence type="ECO:0000256" key="1">
    <source>
        <dbReference type="ARBA" id="ARBA00004141"/>
    </source>
</evidence>
<keyword evidence="2 5" id="KW-0812">Transmembrane</keyword>
<protein>
    <recommendedName>
        <fullName evidence="6">Cytochrome oxidase subunit I profile domain-containing protein</fullName>
    </recommendedName>
</protein>
<dbReference type="InterPro" id="IPR023616">
    <property type="entry name" value="Cyt_c_oxase-like_su1_dom"/>
</dbReference>
<keyword evidence="4 5" id="KW-0472">Membrane</keyword>
<dbReference type="EMBL" id="UINC01001842">
    <property type="protein sequence ID" value="SUZ89804.1"/>
    <property type="molecule type" value="Genomic_DNA"/>
</dbReference>
<dbReference type="Gene3D" id="1.20.210.10">
    <property type="entry name" value="Cytochrome c oxidase-like, subunit I domain"/>
    <property type="match status" value="1"/>
</dbReference>
<dbReference type="PROSITE" id="PS50855">
    <property type="entry name" value="COX1"/>
    <property type="match status" value="1"/>
</dbReference>
<feature type="transmembrane region" description="Helical" evidence="5">
    <location>
        <begin position="77"/>
        <end position="96"/>
    </location>
</feature>
<evidence type="ECO:0000256" key="5">
    <source>
        <dbReference type="SAM" id="Phobius"/>
    </source>
</evidence>
<evidence type="ECO:0000256" key="3">
    <source>
        <dbReference type="ARBA" id="ARBA00022989"/>
    </source>
</evidence>
<feature type="domain" description="Cytochrome oxidase subunit I profile" evidence="6">
    <location>
        <begin position="1"/>
        <end position="536"/>
    </location>
</feature>
<dbReference type="SUPFAM" id="SSF81442">
    <property type="entry name" value="Cytochrome c oxidase subunit I-like"/>
    <property type="match status" value="1"/>
</dbReference>
<dbReference type="Pfam" id="PF00115">
    <property type="entry name" value="COX1"/>
    <property type="match status" value="1"/>
</dbReference>
<dbReference type="InterPro" id="IPR036927">
    <property type="entry name" value="Cyt_c_oxase-like_su1_sf"/>
</dbReference>
<dbReference type="PROSITE" id="PS00077">
    <property type="entry name" value="COX1_CUB"/>
    <property type="match status" value="1"/>
</dbReference>
<dbReference type="GO" id="GO:0015990">
    <property type="term" value="P:electron transport coupled proton transport"/>
    <property type="evidence" value="ECO:0007669"/>
    <property type="project" value="TreeGrafter"/>
</dbReference>
<dbReference type="PANTHER" id="PTHR10422">
    <property type="entry name" value="CYTOCHROME C OXIDASE SUBUNIT 1"/>
    <property type="match status" value="1"/>
</dbReference>
<dbReference type="InterPro" id="IPR023615">
    <property type="entry name" value="Cyt_c_Oxase_su1_BS"/>
</dbReference>
<keyword evidence="3 5" id="KW-1133">Transmembrane helix</keyword>
<feature type="transmembrane region" description="Helical" evidence="5">
    <location>
        <begin position="116"/>
        <end position="140"/>
    </location>
</feature>
<dbReference type="AlphaFoldDB" id="A0A381REY9"/>
<proteinExistence type="predicted"/>
<name>A0A381REY9_9ZZZZ</name>
<accession>A0A381REY9</accession>
<feature type="transmembrane region" description="Helical" evidence="5">
    <location>
        <begin position="437"/>
        <end position="454"/>
    </location>
</feature>
<feature type="transmembrane region" description="Helical" evidence="5">
    <location>
        <begin position="263"/>
        <end position="281"/>
    </location>
</feature>
<gene>
    <name evidence="7" type="ORF">METZ01_LOCUS42658</name>
</gene>